<sequence>MTLSVYASDALAAAILAVGTDKFSEALHRWMGAACVFDNIAIIAFFQSCGPQVLMTHARDSRVFERIDSHYVKGAYMLDPFYGLHQKQAADGVHRLTEVAPDQFQRNEYFKSYYANTTLIDELAFFSRLSSSSSITVCIGRDATTGSRFSPKDYMTAQNIAPVVNALVKANWSGLTSETQSEPEDIVEHLRQRLSVDQSINLSPRQAQVALLILQGHSSISIGLTLGISPQTVKVLRKQLYRKCQISSQGELYYLVAPYLSEAG</sequence>
<name>A0A0P1FFK9_9RHOB</name>
<organism evidence="5 6">
    <name type="scientific">Shimia marina</name>
    <dbReference type="NCBI Taxonomy" id="321267"/>
    <lineage>
        <taxon>Bacteria</taxon>
        <taxon>Pseudomonadati</taxon>
        <taxon>Pseudomonadota</taxon>
        <taxon>Alphaproteobacteria</taxon>
        <taxon>Rhodobacterales</taxon>
        <taxon>Roseobacteraceae</taxon>
    </lineage>
</organism>
<evidence type="ECO:0000313" key="6">
    <source>
        <dbReference type="Proteomes" id="UP000054823"/>
    </source>
</evidence>
<accession>A0A0P1FFK9</accession>
<dbReference type="PROSITE" id="PS50043">
    <property type="entry name" value="HTH_LUXR_2"/>
    <property type="match status" value="1"/>
</dbReference>
<keyword evidence="6" id="KW-1185">Reference proteome</keyword>
<evidence type="ECO:0000256" key="1">
    <source>
        <dbReference type="ARBA" id="ARBA00023015"/>
    </source>
</evidence>
<dbReference type="AlphaFoldDB" id="A0A0P1FFK9"/>
<dbReference type="InterPro" id="IPR016032">
    <property type="entry name" value="Sig_transdc_resp-reg_C-effctor"/>
</dbReference>
<dbReference type="STRING" id="321267.SHM7688_01517"/>
<gene>
    <name evidence="5" type="ORF">SHM7688_01517</name>
</gene>
<dbReference type="PANTHER" id="PTHR44688">
    <property type="entry name" value="DNA-BINDING TRANSCRIPTIONAL ACTIVATOR DEVR_DOSR"/>
    <property type="match status" value="1"/>
</dbReference>
<reference evidence="5 6" key="1">
    <citation type="submission" date="2015-09" db="EMBL/GenBank/DDBJ databases">
        <authorList>
            <consortium name="Swine Surveillance"/>
        </authorList>
    </citation>
    <scope>NUCLEOTIDE SEQUENCE [LARGE SCALE GENOMIC DNA]</scope>
    <source>
        <strain evidence="5 6">CECT 7688</strain>
    </source>
</reference>
<dbReference type="OrthoDB" id="343383at2"/>
<dbReference type="PANTHER" id="PTHR44688:SF16">
    <property type="entry name" value="DNA-BINDING TRANSCRIPTIONAL ACTIVATOR DEVR_DOSR"/>
    <property type="match status" value="1"/>
</dbReference>
<proteinExistence type="predicted"/>
<evidence type="ECO:0000256" key="3">
    <source>
        <dbReference type="ARBA" id="ARBA00023163"/>
    </source>
</evidence>
<dbReference type="PRINTS" id="PR00038">
    <property type="entry name" value="HTHLUXR"/>
</dbReference>
<dbReference type="SMART" id="SM00421">
    <property type="entry name" value="HTH_LUXR"/>
    <property type="match status" value="1"/>
</dbReference>
<evidence type="ECO:0000256" key="2">
    <source>
        <dbReference type="ARBA" id="ARBA00023125"/>
    </source>
</evidence>
<dbReference type="InterPro" id="IPR000792">
    <property type="entry name" value="Tscrpt_reg_LuxR_C"/>
</dbReference>
<dbReference type="Pfam" id="PF00196">
    <property type="entry name" value="GerE"/>
    <property type="match status" value="1"/>
</dbReference>
<keyword evidence="3" id="KW-0804">Transcription</keyword>
<dbReference type="GO" id="GO:0003677">
    <property type="term" value="F:DNA binding"/>
    <property type="evidence" value="ECO:0007669"/>
    <property type="project" value="UniProtKB-KW"/>
</dbReference>
<dbReference type="Gene3D" id="1.10.10.10">
    <property type="entry name" value="Winged helix-like DNA-binding domain superfamily/Winged helix DNA-binding domain"/>
    <property type="match status" value="1"/>
</dbReference>
<keyword evidence="1" id="KW-0805">Transcription regulation</keyword>
<feature type="domain" description="HTH luxR-type" evidence="4">
    <location>
        <begin position="195"/>
        <end position="260"/>
    </location>
</feature>
<dbReference type="GO" id="GO:0006355">
    <property type="term" value="P:regulation of DNA-templated transcription"/>
    <property type="evidence" value="ECO:0007669"/>
    <property type="project" value="InterPro"/>
</dbReference>
<dbReference type="Proteomes" id="UP000054823">
    <property type="component" value="Unassembled WGS sequence"/>
</dbReference>
<dbReference type="RefSeq" id="WP_058239311.1">
    <property type="nucleotide sequence ID" value="NZ_CYPW01000013.1"/>
</dbReference>
<dbReference type="SUPFAM" id="SSF46894">
    <property type="entry name" value="C-terminal effector domain of the bipartite response regulators"/>
    <property type="match status" value="1"/>
</dbReference>
<dbReference type="InterPro" id="IPR036388">
    <property type="entry name" value="WH-like_DNA-bd_sf"/>
</dbReference>
<evidence type="ECO:0000259" key="4">
    <source>
        <dbReference type="PROSITE" id="PS50043"/>
    </source>
</evidence>
<protein>
    <submittedName>
        <fullName evidence="5">Response regulator FixJ</fullName>
    </submittedName>
</protein>
<evidence type="ECO:0000313" key="5">
    <source>
        <dbReference type="EMBL" id="CUH52077.1"/>
    </source>
</evidence>
<dbReference type="EMBL" id="CYPW01000013">
    <property type="protein sequence ID" value="CUH52077.1"/>
    <property type="molecule type" value="Genomic_DNA"/>
</dbReference>
<keyword evidence="2" id="KW-0238">DNA-binding</keyword>